<evidence type="ECO:0000313" key="13">
    <source>
        <dbReference type="Proteomes" id="UP000035648"/>
    </source>
</evidence>
<keyword evidence="12" id="KW-0251">Elongation factor</keyword>
<dbReference type="InterPro" id="IPR028624">
    <property type="entry name" value="Tscrpt_elong_fac_GreA/B"/>
</dbReference>
<dbReference type="Gene3D" id="3.10.50.30">
    <property type="entry name" value="Transcription elongation factor, GreA/GreB, C-terminal domain"/>
    <property type="match status" value="1"/>
</dbReference>
<dbReference type="PIRSF" id="PIRSF006092">
    <property type="entry name" value="GreA_GreB"/>
    <property type="match status" value="1"/>
</dbReference>
<dbReference type="GO" id="GO:0070063">
    <property type="term" value="F:RNA polymerase binding"/>
    <property type="evidence" value="ECO:0007669"/>
    <property type="project" value="InterPro"/>
</dbReference>
<keyword evidence="12" id="KW-0648">Protein biosynthesis</keyword>
<sequence length="147" mass="16252">MFLTQSGLQKLKEELAALKGRRKEIAERIKTAREFGDLSENSEYEDARNEQSFVEGRIQELDEMIKTAKVVVKNGGDKAELGSIVTIDMSNDKVTYELVGANESDPSKGKISIESPIGHSLLGHIKGEKIQIHLPSGILDCKILDLK</sequence>
<dbReference type="InterPro" id="IPR023459">
    <property type="entry name" value="Tscrpt_elong_fac_GreA/B_fam"/>
</dbReference>
<protein>
    <recommendedName>
        <fullName evidence="2 8">Transcription elongation factor GreA</fullName>
    </recommendedName>
    <alternativeName>
        <fullName evidence="7 8">Transcript cleavage factor GreA</fullName>
    </alternativeName>
</protein>
<dbReference type="GO" id="GO:0003677">
    <property type="term" value="F:DNA binding"/>
    <property type="evidence" value="ECO:0007669"/>
    <property type="project" value="UniProtKB-UniRule"/>
</dbReference>
<organism evidence="12 13">
    <name type="scientific">Berkelbacteria bacterium GW2011_GWE1_39_12</name>
    <dbReference type="NCBI Taxonomy" id="1618337"/>
    <lineage>
        <taxon>Bacteria</taxon>
        <taxon>Candidatus Berkelbacteria</taxon>
    </lineage>
</organism>
<dbReference type="Pfam" id="PF01272">
    <property type="entry name" value="GreA_GreB"/>
    <property type="match status" value="1"/>
</dbReference>
<keyword evidence="4 8" id="KW-0238">DNA-binding</keyword>
<evidence type="ECO:0000256" key="8">
    <source>
        <dbReference type="HAMAP-Rule" id="MF_00105"/>
    </source>
</evidence>
<evidence type="ECO:0000259" key="11">
    <source>
        <dbReference type="Pfam" id="PF03449"/>
    </source>
</evidence>
<dbReference type="InterPro" id="IPR018151">
    <property type="entry name" value="TF_GreA/GreB_CS"/>
</dbReference>
<evidence type="ECO:0000256" key="3">
    <source>
        <dbReference type="ARBA" id="ARBA00023015"/>
    </source>
</evidence>
<dbReference type="InterPro" id="IPR006359">
    <property type="entry name" value="Tscrpt_elong_fac_GreA"/>
</dbReference>
<comment type="function">
    <text evidence="6 8 9">Necessary for efficient RNA polymerase transcription elongation past template-encoded arresting sites. The arresting sites in DNA have the property of trapping a certain fraction of elongating RNA polymerases that pass through, resulting in locked ternary complexes. Cleavage of the nascent transcript by cleavage factors such as GreA or GreB allows the resumption of elongation from the new 3'terminus. GreA releases sequences of 2 to 3 nucleotides.</text>
</comment>
<keyword evidence="3 8" id="KW-0805">Transcription regulation</keyword>
<evidence type="ECO:0000259" key="10">
    <source>
        <dbReference type="Pfam" id="PF01272"/>
    </source>
</evidence>
<feature type="domain" description="Transcription elongation factor GreA/GreB N-terminal" evidence="11">
    <location>
        <begin position="2"/>
        <end position="70"/>
    </location>
</feature>
<dbReference type="Proteomes" id="UP000035648">
    <property type="component" value="Chromosome"/>
</dbReference>
<dbReference type="EMBL" id="CP011213">
    <property type="protein sequence ID" value="AKM82487.1"/>
    <property type="molecule type" value="Genomic_DNA"/>
</dbReference>
<dbReference type="KEGG" id="bbgw:UT28_C0001G0695"/>
<evidence type="ECO:0000256" key="2">
    <source>
        <dbReference type="ARBA" id="ARBA00013729"/>
    </source>
</evidence>
<evidence type="ECO:0000256" key="6">
    <source>
        <dbReference type="ARBA" id="ARBA00024916"/>
    </source>
</evidence>
<accession>A0A0G4B646</accession>
<dbReference type="InterPro" id="IPR001437">
    <property type="entry name" value="Tscrpt_elong_fac_GreA/B_C"/>
</dbReference>
<dbReference type="Gene3D" id="1.10.287.180">
    <property type="entry name" value="Transcription elongation factor, GreA/GreB, N-terminal domain"/>
    <property type="match status" value="1"/>
</dbReference>
<dbReference type="STRING" id="1618337.UT28_C0001G0695"/>
<dbReference type="PROSITE" id="PS00829">
    <property type="entry name" value="GREAB_1"/>
    <property type="match status" value="1"/>
</dbReference>
<dbReference type="GO" id="GO:0003746">
    <property type="term" value="F:translation elongation factor activity"/>
    <property type="evidence" value="ECO:0007669"/>
    <property type="project" value="UniProtKB-KW"/>
</dbReference>
<feature type="coiled-coil region" evidence="8">
    <location>
        <begin position="8"/>
        <end position="64"/>
    </location>
</feature>
<evidence type="ECO:0000313" key="12">
    <source>
        <dbReference type="EMBL" id="AKM82487.1"/>
    </source>
</evidence>
<dbReference type="InterPro" id="IPR036953">
    <property type="entry name" value="GreA/GreB_C_sf"/>
</dbReference>
<dbReference type="PATRIC" id="fig|1618337.4.peg.693"/>
<keyword evidence="8" id="KW-0175">Coiled coil</keyword>
<dbReference type="NCBIfam" id="TIGR01462">
    <property type="entry name" value="greA"/>
    <property type="match status" value="1"/>
</dbReference>
<reference evidence="12 13" key="1">
    <citation type="journal article" date="2015" name="Nature">
        <title>rRNA introns, odd ribosomes, and small enigmatic genomes across a large radiation of phyla.</title>
        <authorList>
            <person name="Brown C.T."/>
            <person name="Hug L.A."/>
            <person name="Thomas B.C."/>
            <person name="Sharon I."/>
            <person name="Castelle C.J."/>
            <person name="Singh A."/>
            <person name="Wilkins M.J."/>
            <person name="Williams K.H."/>
            <person name="Banfield J.F."/>
        </authorList>
    </citation>
    <scope>NUCLEOTIDE SEQUENCE [LARGE SCALE GENOMIC DNA]</scope>
</reference>
<evidence type="ECO:0000256" key="7">
    <source>
        <dbReference type="ARBA" id="ARBA00030776"/>
    </source>
</evidence>
<keyword evidence="5 8" id="KW-0804">Transcription</keyword>
<dbReference type="PANTHER" id="PTHR30437:SF4">
    <property type="entry name" value="TRANSCRIPTION ELONGATION FACTOR GREA"/>
    <property type="match status" value="1"/>
</dbReference>
<dbReference type="PROSITE" id="PS00830">
    <property type="entry name" value="GREAB_2"/>
    <property type="match status" value="1"/>
</dbReference>
<dbReference type="AlphaFoldDB" id="A0A0G4B646"/>
<evidence type="ECO:0000256" key="1">
    <source>
        <dbReference type="ARBA" id="ARBA00008213"/>
    </source>
</evidence>
<gene>
    <name evidence="8" type="primary">greA</name>
    <name evidence="12" type="ORF">UT28_C0001G0695</name>
</gene>
<dbReference type="PANTHER" id="PTHR30437">
    <property type="entry name" value="TRANSCRIPTION ELONGATION FACTOR GREA"/>
    <property type="match status" value="1"/>
</dbReference>
<dbReference type="Pfam" id="PF03449">
    <property type="entry name" value="GreA_GreB_N"/>
    <property type="match status" value="1"/>
</dbReference>
<dbReference type="FunFam" id="1.10.287.180:FF:000001">
    <property type="entry name" value="Transcription elongation factor GreA"/>
    <property type="match status" value="1"/>
</dbReference>
<proteinExistence type="inferred from homology"/>
<dbReference type="InterPro" id="IPR036805">
    <property type="entry name" value="Tscrpt_elong_fac_GreA/B_N_sf"/>
</dbReference>
<dbReference type="NCBIfam" id="NF001263">
    <property type="entry name" value="PRK00226.1-4"/>
    <property type="match status" value="1"/>
</dbReference>
<dbReference type="GO" id="GO:0006354">
    <property type="term" value="P:DNA-templated transcription elongation"/>
    <property type="evidence" value="ECO:0007669"/>
    <property type="project" value="TreeGrafter"/>
</dbReference>
<dbReference type="GO" id="GO:0032784">
    <property type="term" value="P:regulation of DNA-templated transcription elongation"/>
    <property type="evidence" value="ECO:0007669"/>
    <property type="project" value="UniProtKB-UniRule"/>
</dbReference>
<comment type="similarity">
    <text evidence="1 8 9">Belongs to the GreA/GreB family.</text>
</comment>
<evidence type="ECO:0000256" key="4">
    <source>
        <dbReference type="ARBA" id="ARBA00023125"/>
    </source>
</evidence>
<feature type="domain" description="Transcription elongation factor GreA/GreB C-terminal" evidence="10">
    <location>
        <begin position="77"/>
        <end position="146"/>
    </location>
</feature>
<dbReference type="SUPFAM" id="SSF46557">
    <property type="entry name" value="GreA transcript cleavage protein, N-terminal domain"/>
    <property type="match status" value="1"/>
</dbReference>
<dbReference type="InterPro" id="IPR022691">
    <property type="entry name" value="Tscrpt_elong_fac_GreA/B_N"/>
</dbReference>
<name>A0A0G4B646_9BACT</name>
<evidence type="ECO:0000256" key="9">
    <source>
        <dbReference type="RuleBase" id="RU000556"/>
    </source>
</evidence>
<evidence type="ECO:0000256" key="5">
    <source>
        <dbReference type="ARBA" id="ARBA00023163"/>
    </source>
</evidence>
<dbReference type="HAMAP" id="MF_00105">
    <property type="entry name" value="GreA_GreB"/>
    <property type="match status" value="1"/>
</dbReference>
<dbReference type="SUPFAM" id="SSF54534">
    <property type="entry name" value="FKBP-like"/>
    <property type="match status" value="1"/>
</dbReference>